<feature type="compositionally biased region" description="Basic and acidic residues" evidence="10">
    <location>
        <begin position="109"/>
        <end position="121"/>
    </location>
</feature>
<proteinExistence type="predicted"/>
<evidence type="ECO:0000313" key="13">
    <source>
        <dbReference type="Proteomes" id="UP001608902"/>
    </source>
</evidence>
<dbReference type="GO" id="GO:0008270">
    <property type="term" value="F:zinc ion binding"/>
    <property type="evidence" value="ECO:0007669"/>
    <property type="project" value="UniProtKB-KW"/>
</dbReference>
<feature type="region of interest" description="Disordered" evidence="10">
    <location>
        <begin position="98"/>
        <end position="121"/>
    </location>
</feature>
<feature type="domain" description="C3H1-type" evidence="11">
    <location>
        <begin position="7"/>
        <end position="29"/>
    </location>
</feature>
<dbReference type="GO" id="GO:0031965">
    <property type="term" value="C:nuclear membrane"/>
    <property type="evidence" value="ECO:0007669"/>
    <property type="project" value="UniProtKB-SubCell"/>
</dbReference>
<evidence type="ECO:0000256" key="10">
    <source>
        <dbReference type="SAM" id="MobiDB-lite"/>
    </source>
</evidence>
<dbReference type="InterPro" id="IPR051767">
    <property type="entry name" value="Nucleoporin_NUP42"/>
</dbReference>
<evidence type="ECO:0000313" key="12">
    <source>
        <dbReference type="EMBL" id="MFH4978175.1"/>
    </source>
</evidence>
<evidence type="ECO:0000256" key="7">
    <source>
        <dbReference type="ARBA" id="ARBA00039886"/>
    </source>
</evidence>
<evidence type="ECO:0000256" key="2">
    <source>
        <dbReference type="ARBA" id="ARBA00022723"/>
    </source>
</evidence>
<evidence type="ECO:0000259" key="11">
    <source>
        <dbReference type="PROSITE" id="PS50103"/>
    </source>
</evidence>
<evidence type="ECO:0000256" key="9">
    <source>
        <dbReference type="PROSITE-ProRule" id="PRU00723"/>
    </source>
</evidence>
<dbReference type="AlphaFoldDB" id="A0ABD6EF01"/>
<evidence type="ECO:0000256" key="1">
    <source>
        <dbReference type="ARBA" id="ARBA00004335"/>
    </source>
</evidence>
<protein>
    <recommendedName>
        <fullName evidence="7">Nucleoporin NUP42</fullName>
    </recommendedName>
    <alternativeName>
        <fullName evidence="8">Nucleoporin-like protein 2</fullName>
    </alternativeName>
</protein>
<accession>A0ABD6EF01</accession>
<evidence type="ECO:0000256" key="6">
    <source>
        <dbReference type="ARBA" id="ARBA00037262"/>
    </source>
</evidence>
<comment type="caution">
    <text evidence="12">The sequence shown here is derived from an EMBL/GenBank/DDBJ whole genome shotgun (WGS) entry which is preliminary data.</text>
</comment>
<evidence type="ECO:0000256" key="3">
    <source>
        <dbReference type="ARBA" id="ARBA00022771"/>
    </source>
</evidence>
<keyword evidence="2 9" id="KW-0479">Metal-binding</keyword>
<gene>
    <name evidence="12" type="ORF">AB6A40_004884</name>
</gene>
<dbReference type="EMBL" id="JBGFUD010002941">
    <property type="protein sequence ID" value="MFH4978175.1"/>
    <property type="molecule type" value="Genomic_DNA"/>
</dbReference>
<dbReference type="SMART" id="SM00356">
    <property type="entry name" value="ZnF_C3H1"/>
    <property type="match status" value="1"/>
</dbReference>
<dbReference type="Proteomes" id="UP001608902">
    <property type="component" value="Unassembled WGS sequence"/>
</dbReference>
<dbReference type="SUPFAM" id="SSF90229">
    <property type="entry name" value="CCCH zinc finger"/>
    <property type="match status" value="1"/>
</dbReference>
<evidence type="ECO:0000256" key="4">
    <source>
        <dbReference type="ARBA" id="ARBA00022833"/>
    </source>
</evidence>
<sequence length="170" mass="18772">MAGMNAVCKFFIRGYCRYGDRCAFFHTIPRSTSPLNSTADKIQPMPSSFVGDQGGQSVSITSPTDKSKYKWVAPHLRDKMNARSMSNEISVSDEDACNNVGSQGSPEAIVKHPEIPSRPDMDIEKNRNYAACYTPLSSLTAEDLAQFQAEHFDLDSVPVCPPPVELCLEY</sequence>
<organism evidence="12 13">
    <name type="scientific">Gnathostoma spinigerum</name>
    <dbReference type="NCBI Taxonomy" id="75299"/>
    <lineage>
        <taxon>Eukaryota</taxon>
        <taxon>Metazoa</taxon>
        <taxon>Ecdysozoa</taxon>
        <taxon>Nematoda</taxon>
        <taxon>Chromadorea</taxon>
        <taxon>Rhabditida</taxon>
        <taxon>Spirurina</taxon>
        <taxon>Gnathostomatomorpha</taxon>
        <taxon>Gnathostomatoidea</taxon>
        <taxon>Gnathostomatidae</taxon>
        <taxon>Gnathostoma</taxon>
    </lineage>
</organism>
<keyword evidence="13" id="KW-1185">Reference proteome</keyword>
<evidence type="ECO:0000256" key="5">
    <source>
        <dbReference type="ARBA" id="ARBA00023242"/>
    </source>
</evidence>
<dbReference type="PANTHER" id="PTHR46527:SF1">
    <property type="entry name" value="NUCLEOPORIN NUP42"/>
    <property type="match status" value="1"/>
</dbReference>
<evidence type="ECO:0000256" key="8">
    <source>
        <dbReference type="ARBA" id="ARBA00042384"/>
    </source>
</evidence>
<dbReference type="Pfam" id="PF16131">
    <property type="entry name" value="Torus"/>
    <property type="match status" value="1"/>
</dbReference>
<reference evidence="12 13" key="1">
    <citation type="submission" date="2024-08" db="EMBL/GenBank/DDBJ databases">
        <title>Gnathostoma spinigerum genome.</title>
        <authorList>
            <person name="Gonzalez-Bertolin B."/>
            <person name="Monzon S."/>
            <person name="Zaballos A."/>
            <person name="Jimenez P."/>
            <person name="Dekumyoy P."/>
            <person name="Varona S."/>
            <person name="Cuesta I."/>
            <person name="Sumanam S."/>
            <person name="Adisakwattana P."/>
            <person name="Gasser R.B."/>
            <person name="Hernandez-Gonzalez A."/>
            <person name="Young N.D."/>
            <person name="Perteguer M.J."/>
        </authorList>
    </citation>
    <scope>NUCLEOTIDE SEQUENCE [LARGE SCALE GENOMIC DNA]</scope>
    <source>
        <strain evidence="12">AL3</strain>
        <tissue evidence="12">Liver</tissue>
    </source>
</reference>
<dbReference type="InterPro" id="IPR000571">
    <property type="entry name" value="Znf_CCCH"/>
</dbReference>
<dbReference type="InterPro" id="IPR032297">
    <property type="entry name" value="Torus"/>
</dbReference>
<comment type="function">
    <text evidence="6">Required for the export of mRNAs containing poly(A) tails from the nucleus into the cytoplasm.</text>
</comment>
<dbReference type="Gene3D" id="4.10.1000.10">
    <property type="entry name" value="Zinc finger, CCCH-type"/>
    <property type="match status" value="1"/>
</dbReference>
<keyword evidence="5" id="KW-0539">Nucleus</keyword>
<feature type="zinc finger region" description="C3H1-type" evidence="9">
    <location>
        <begin position="7"/>
        <end position="29"/>
    </location>
</feature>
<comment type="subcellular location">
    <subcellularLocation>
        <location evidence="1">Nucleus membrane</location>
        <topology evidence="1">Peripheral membrane protein</topology>
        <orientation evidence="1">Cytoplasmic side</orientation>
    </subcellularLocation>
</comment>
<dbReference type="PANTHER" id="PTHR46527">
    <property type="entry name" value="NUCLEOPORIN-LIKE PROTEIN 2"/>
    <property type="match status" value="1"/>
</dbReference>
<keyword evidence="3 9" id="KW-0863">Zinc-finger</keyword>
<name>A0ABD6EF01_9BILA</name>
<dbReference type="PROSITE" id="PS50103">
    <property type="entry name" value="ZF_C3H1"/>
    <property type="match status" value="1"/>
</dbReference>
<keyword evidence="4 9" id="KW-0862">Zinc</keyword>
<dbReference type="InterPro" id="IPR036855">
    <property type="entry name" value="Znf_CCCH_sf"/>
</dbReference>